<gene>
    <name evidence="1" type="ORF">CWM47_03310</name>
</gene>
<evidence type="ECO:0000313" key="1">
    <source>
        <dbReference type="EMBL" id="AUD00926.1"/>
    </source>
</evidence>
<keyword evidence="2" id="KW-1185">Reference proteome</keyword>
<protein>
    <submittedName>
        <fullName evidence="1">Uncharacterized protein</fullName>
    </submittedName>
</protein>
<dbReference type="Proteomes" id="UP000232883">
    <property type="component" value="Chromosome"/>
</dbReference>
<dbReference type="KEGG" id="spir:CWM47_03310"/>
<dbReference type="EMBL" id="CP025096">
    <property type="protein sequence ID" value="AUD00926.1"/>
    <property type="molecule type" value="Genomic_DNA"/>
</dbReference>
<sequence length="389" mass="41432">MNYTIVPRGTASGPGWQYRLEQNGVFSAWQDWTADLAFTTDPSGSELQTGVLYWLYARNAAITAYEPGSLESELAAALEILPSGSVISATPDGSVGGNEGSVNTSTGKSLLQLTWEAAVDTADHPSQLGAVKAGLAIRLSELINLEAAMNLLISGAGNNLIWRGNTGATGGYYAQWTDVFSNIVTKFFAGIRSDGLAGFSDDAGRVAGFLREDFIVQGIKKLLAGQAKALFQDVSLSRLLANTGSITGLFAPQTDVNTGESKLVLVSRDQVFAYILPSLTAYLDSIDYSNGMDGDSRPVLGIYCYDAAPPSGEALTYQDIDITPSMIGVMQSHNLQVSGNLIYPVLTDSEYRNAFDYMSIVFTGTTGFTITGASDFTGQLHLQKRNLAS</sequence>
<dbReference type="OrthoDB" id="9992889at2"/>
<organism evidence="1 2">
    <name type="scientific">Spirosoma pollinicola</name>
    <dbReference type="NCBI Taxonomy" id="2057025"/>
    <lineage>
        <taxon>Bacteria</taxon>
        <taxon>Pseudomonadati</taxon>
        <taxon>Bacteroidota</taxon>
        <taxon>Cytophagia</taxon>
        <taxon>Cytophagales</taxon>
        <taxon>Cytophagaceae</taxon>
        <taxon>Spirosoma</taxon>
    </lineage>
</organism>
<dbReference type="RefSeq" id="WP_100986349.1">
    <property type="nucleotide sequence ID" value="NZ_CP025096.1"/>
</dbReference>
<name>A0A2K8YTG6_9BACT</name>
<dbReference type="AlphaFoldDB" id="A0A2K8YTG6"/>
<accession>A0A2K8YTG6</accession>
<proteinExistence type="predicted"/>
<evidence type="ECO:0000313" key="2">
    <source>
        <dbReference type="Proteomes" id="UP000232883"/>
    </source>
</evidence>
<reference evidence="1 2" key="1">
    <citation type="submission" date="2017-11" db="EMBL/GenBank/DDBJ databases">
        <title>Taxonomic description and genome sequences of Spirosoma HA7 sp. nov., isolated from pollen microhabitat of Corylus avellana.</title>
        <authorList>
            <person name="Ambika Manirajan B."/>
            <person name="Suarez C."/>
            <person name="Ratering S."/>
            <person name="Geissler-Plaum R."/>
            <person name="Cardinale M."/>
            <person name="Sylvia S."/>
        </authorList>
    </citation>
    <scope>NUCLEOTIDE SEQUENCE [LARGE SCALE GENOMIC DNA]</scope>
    <source>
        <strain evidence="1 2">HA7</strain>
    </source>
</reference>